<dbReference type="GO" id="GO:0006006">
    <property type="term" value="P:glucose metabolic process"/>
    <property type="evidence" value="ECO:0007669"/>
    <property type="project" value="TreeGrafter"/>
</dbReference>
<organism evidence="9 10">
    <name type="scientific">Fervidobacterium pennivorans</name>
    <dbReference type="NCBI Taxonomy" id="93466"/>
    <lineage>
        <taxon>Bacteria</taxon>
        <taxon>Thermotogati</taxon>
        <taxon>Thermotogota</taxon>
        <taxon>Thermotogae</taxon>
        <taxon>Thermotogales</taxon>
        <taxon>Fervidobacteriaceae</taxon>
        <taxon>Fervidobacterium</taxon>
    </lineage>
</organism>
<dbReference type="SUPFAM" id="SSF74650">
    <property type="entry name" value="Galactose mutarotase-like"/>
    <property type="match status" value="1"/>
</dbReference>
<evidence type="ECO:0000313" key="10">
    <source>
        <dbReference type="Proteomes" id="UP000077096"/>
    </source>
</evidence>
<evidence type="ECO:0000313" key="9">
    <source>
        <dbReference type="EMBL" id="ANE41690.1"/>
    </source>
</evidence>
<evidence type="ECO:0000256" key="2">
    <source>
        <dbReference type="ARBA" id="ARBA00006206"/>
    </source>
</evidence>
<dbReference type="InterPro" id="IPR015443">
    <property type="entry name" value="Aldose_1-epimerase"/>
</dbReference>
<dbReference type="EMBL" id="CP011393">
    <property type="protein sequence ID" value="ANE41690.1"/>
    <property type="molecule type" value="Genomic_DNA"/>
</dbReference>
<dbReference type="PATRIC" id="fig|93466.3.peg.1434"/>
<dbReference type="UniPathway" id="UPA00242"/>
<dbReference type="EC" id="5.1.3.3" evidence="5"/>
<dbReference type="NCBIfam" id="NF008277">
    <property type="entry name" value="PRK11055.1"/>
    <property type="match status" value="1"/>
</dbReference>
<dbReference type="PANTHER" id="PTHR10091">
    <property type="entry name" value="ALDOSE-1-EPIMERASE"/>
    <property type="match status" value="1"/>
</dbReference>
<accession>A0A172T3Y4</accession>
<dbReference type="GO" id="GO:0005737">
    <property type="term" value="C:cytoplasm"/>
    <property type="evidence" value="ECO:0007669"/>
    <property type="project" value="TreeGrafter"/>
</dbReference>
<keyword evidence="3 5" id="KW-0413">Isomerase</keyword>
<feature type="active site" description="Proton acceptor" evidence="6">
    <location>
        <position position="326"/>
    </location>
</feature>
<dbReference type="CDD" id="cd09019">
    <property type="entry name" value="galactose_mutarotase_like"/>
    <property type="match status" value="1"/>
</dbReference>
<protein>
    <recommendedName>
        <fullName evidence="5">Aldose 1-epimerase</fullName>
        <ecNumber evidence="5">5.1.3.3</ecNumber>
    </recommendedName>
</protein>
<reference evidence="9 10" key="1">
    <citation type="submission" date="2014-08" db="EMBL/GenBank/DDBJ databases">
        <title>Fervidobacterium pennivorans DYC genome.</title>
        <authorList>
            <person name="Wushke S."/>
        </authorList>
    </citation>
    <scope>NUCLEOTIDE SEQUENCE [LARGE SCALE GENOMIC DNA]</scope>
    <source>
        <strain evidence="9 10">DYC</strain>
    </source>
</reference>
<dbReference type="InterPro" id="IPR011013">
    <property type="entry name" value="Gal_mutarotase_sf_dom"/>
</dbReference>
<dbReference type="AlphaFoldDB" id="A0A172T3Y4"/>
<comment type="similarity">
    <text evidence="2 5">Belongs to the aldose epimerase family.</text>
</comment>
<dbReference type="KEGG" id="fng:JM64_06760"/>
<dbReference type="Pfam" id="PF01263">
    <property type="entry name" value="Aldose_epim"/>
    <property type="match status" value="1"/>
</dbReference>
<dbReference type="InterPro" id="IPR014718">
    <property type="entry name" value="GH-type_carb-bd"/>
</dbReference>
<evidence type="ECO:0000256" key="3">
    <source>
        <dbReference type="ARBA" id="ARBA00023235"/>
    </source>
</evidence>
<keyword evidence="4 5" id="KW-0119">Carbohydrate metabolism</keyword>
<evidence type="ECO:0000256" key="1">
    <source>
        <dbReference type="ARBA" id="ARBA00005028"/>
    </source>
</evidence>
<dbReference type="InterPro" id="IPR047215">
    <property type="entry name" value="Galactose_mutarotase-like"/>
</dbReference>
<feature type="binding site" evidence="8">
    <location>
        <begin position="87"/>
        <end position="88"/>
    </location>
    <ligand>
        <name>beta-D-galactose</name>
        <dbReference type="ChEBI" id="CHEBI:27667"/>
    </ligand>
</feature>
<dbReference type="InterPro" id="IPR008183">
    <property type="entry name" value="Aldose_1/G6P_1-epimerase"/>
</dbReference>
<dbReference type="PANTHER" id="PTHR10091:SF0">
    <property type="entry name" value="GALACTOSE MUTAROTASE"/>
    <property type="match status" value="1"/>
</dbReference>
<dbReference type="GO" id="GO:0004034">
    <property type="term" value="F:aldose 1-epimerase activity"/>
    <property type="evidence" value="ECO:0007669"/>
    <property type="project" value="UniProtKB-EC"/>
</dbReference>
<evidence type="ECO:0000256" key="5">
    <source>
        <dbReference type="PIRNR" id="PIRNR005096"/>
    </source>
</evidence>
<name>A0A172T3Y4_FERPE</name>
<evidence type="ECO:0000256" key="8">
    <source>
        <dbReference type="PIRSR" id="PIRSR005096-3"/>
    </source>
</evidence>
<dbReference type="GO" id="GO:0030246">
    <property type="term" value="F:carbohydrate binding"/>
    <property type="evidence" value="ECO:0007669"/>
    <property type="project" value="InterPro"/>
</dbReference>
<feature type="active site" description="Proton donor" evidence="6">
    <location>
        <position position="191"/>
    </location>
</feature>
<evidence type="ECO:0000256" key="7">
    <source>
        <dbReference type="PIRSR" id="PIRSR005096-2"/>
    </source>
</evidence>
<evidence type="ECO:0000256" key="4">
    <source>
        <dbReference type="ARBA" id="ARBA00023277"/>
    </source>
</evidence>
<dbReference type="Gene3D" id="2.70.98.10">
    <property type="match status" value="1"/>
</dbReference>
<dbReference type="OrthoDB" id="9779408at2"/>
<sequence length="361" mass="40936">MNNTSVYGSVEQSLFGHTQEGIPVHEYTLINKHGLMMKVLSLGGIVRELWVPDKNGRFVDVVLGFNSVEEYERNPGYLGAIIGRFANRIDNGRFQIDGVTYQLALNDGGGKRPNALHGGVKGFDKRVWKTFAEVTPEGPKVILKLRGHDGEEGYPGNLDVTVIYTLTNENEWKIEYFATADKPTIVNLTQHTYFNLNGGGKIYNHCVLIRAEKYTPVNENLIPTGEIAPVEGTSYDLRKQISIKEAIARLRNEYPNLKGFDINYVLSENHENIERFAGSVYSEMTGIRMEVYTTQPGLQFYTGNYLQGFQGKYCQIYDEHTGFCLETQHFPNSPNHENFPKTVLRPGDIYHYVTRFKFLIG</sequence>
<dbReference type="Proteomes" id="UP000077096">
    <property type="component" value="Chromosome"/>
</dbReference>
<dbReference type="PIRSF" id="PIRSF005096">
    <property type="entry name" value="GALM"/>
    <property type="match status" value="1"/>
</dbReference>
<evidence type="ECO:0000256" key="6">
    <source>
        <dbReference type="PIRSR" id="PIRSR005096-1"/>
    </source>
</evidence>
<dbReference type="GO" id="GO:0033499">
    <property type="term" value="P:galactose catabolic process via UDP-galactose, Leloir pathway"/>
    <property type="evidence" value="ECO:0007669"/>
    <property type="project" value="TreeGrafter"/>
</dbReference>
<feature type="binding site" evidence="8">
    <location>
        <begin position="191"/>
        <end position="193"/>
    </location>
    <ligand>
        <name>beta-D-galactose</name>
        <dbReference type="ChEBI" id="CHEBI:27667"/>
    </ligand>
</feature>
<gene>
    <name evidence="9" type="ORF">JM64_06760</name>
</gene>
<proteinExistence type="inferred from homology"/>
<feature type="binding site" evidence="7">
    <location>
        <position position="261"/>
    </location>
    <ligand>
        <name>beta-D-galactose</name>
        <dbReference type="ChEBI" id="CHEBI:27667"/>
    </ligand>
</feature>
<comment type="catalytic activity">
    <reaction evidence="5">
        <text>alpha-D-glucose = beta-D-glucose</text>
        <dbReference type="Rhea" id="RHEA:10264"/>
        <dbReference type="ChEBI" id="CHEBI:15903"/>
        <dbReference type="ChEBI" id="CHEBI:17925"/>
        <dbReference type="EC" id="5.1.3.3"/>
    </reaction>
</comment>
<comment type="pathway">
    <text evidence="1 5">Carbohydrate metabolism; hexose metabolism.</text>
</comment>